<dbReference type="InterPro" id="IPR041581">
    <property type="entry name" value="Glyoxalase_6"/>
</dbReference>
<proteinExistence type="predicted"/>
<evidence type="ECO:0000259" key="1">
    <source>
        <dbReference type="PROSITE" id="PS51819"/>
    </source>
</evidence>
<evidence type="ECO:0000313" key="3">
    <source>
        <dbReference type="Proteomes" id="UP000053199"/>
    </source>
</evidence>
<gene>
    <name evidence="2" type="ORF">AS031_01525</name>
</gene>
<dbReference type="Gene3D" id="3.10.180.10">
    <property type="entry name" value="2,3-Dihydroxybiphenyl 1,2-Dioxygenase, domain 1"/>
    <property type="match status" value="2"/>
</dbReference>
<dbReference type="Pfam" id="PF00903">
    <property type="entry name" value="Glyoxalase"/>
    <property type="match status" value="1"/>
</dbReference>
<dbReference type="RefSeq" id="WP_058266378.1">
    <property type="nucleotide sequence ID" value="NZ_FMAZ01000001.1"/>
</dbReference>
<accession>A0A0V8IVH9</accession>
<protein>
    <submittedName>
        <fullName evidence="2">Glyoxalase</fullName>
    </submittedName>
</protein>
<dbReference type="STRING" id="993070.AS031_01525"/>
<organism evidence="2 3">
    <name type="scientific">Pseudarthrobacter enclensis</name>
    <dbReference type="NCBI Taxonomy" id="993070"/>
    <lineage>
        <taxon>Bacteria</taxon>
        <taxon>Bacillati</taxon>
        <taxon>Actinomycetota</taxon>
        <taxon>Actinomycetes</taxon>
        <taxon>Micrococcales</taxon>
        <taxon>Micrococcaceae</taxon>
        <taxon>Pseudarthrobacter</taxon>
    </lineage>
</organism>
<dbReference type="AlphaFoldDB" id="A0A0V8IVH9"/>
<dbReference type="PROSITE" id="PS51819">
    <property type="entry name" value="VOC"/>
    <property type="match status" value="2"/>
</dbReference>
<dbReference type="InterPro" id="IPR004360">
    <property type="entry name" value="Glyas_Fos-R_dOase_dom"/>
</dbReference>
<reference evidence="2 3" key="1">
    <citation type="journal article" date="2014" name="Arch. Microbiol.">
        <title>Arthrobacter enclensis sp. nov., isolated from sediment sample.</title>
        <authorList>
            <person name="Dastager S.G."/>
            <person name="Liu Q."/>
            <person name="Tang S.K."/>
            <person name="Krishnamurthi S."/>
            <person name="Lee J.C."/>
            <person name="Li W.J."/>
        </authorList>
    </citation>
    <scope>NUCLEOTIDE SEQUENCE [LARGE SCALE GENOMIC DNA]</scope>
    <source>
        <strain evidence="2 3">NIO-1008</strain>
    </source>
</reference>
<keyword evidence="3" id="KW-1185">Reference proteome</keyword>
<dbReference type="OrthoDB" id="9793039at2"/>
<dbReference type="EMBL" id="LNQM01000001">
    <property type="protein sequence ID" value="KSU78751.1"/>
    <property type="molecule type" value="Genomic_DNA"/>
</dbReference>
<feature type="domain" description="VOC" evidence="1">
    <location>
        <begin position="141"/>
        <end position="274"/>
    </location>
</feature>
<dbReference type="InterPro" id="IPR029068">
    <property type="entry name" value="Glyas_Bleomycin-R_OHBP_Dase"/>
</dbReference>
<dbReference type="CDD" id="cd07247">
    <property type="entry name" value="SgaA_N_like"/>
    <property type="match status" value="1"/>
</dbReference>
<dbReference type="PANTHER" id="PTHR33993">
    <property type="entry name" value="GLYOXALASE-RELATED"/>
    <property type="match status" value="1"/>
</dbReference>
<sequence>MTPRTYPAGVPCWVDTTQPDVDAAVTFYSGLFGWTFEDVMPPGAPGRYLIAKLDGQDAAGLGGGAELGSGAEAAWNTYIAVDDADAAVSKLVTAGATLVAGPEDAGEGGRDAALADPQGAGFHVWQARRRPGAQAVNVPGAWNFSDLHTPDPGTAVGFYRDAFGWEIDDLGFGLMVRRPGYGDHLAATVDPDIRNRQAEISAPPGFEDAVAWVAPTGPGKPARWHVTFTVVDRDRTAADAAGLGAEVLRTDDTEWTREALIRDPQGAVFSISQFTPPSG</sequence>
<comment type="caution">
    <text evidence="2">The sequence shown here is derived from an EMBL/GenBank/DDBJ whole genome shotgun (WGS) entry which is preliminary data.</text>
</comment>
<dbReference type="SUPFAM" id="SSF54593">
    <property type="entry name" value="Glyoxalase/Bleomycin resistance protein/Dihydroxybiphenyl dioxygenase"/>
    <property type="match status" value="2"/>
</dbReference>
<dbReference type="Proteomes" id="UP000053199">
    <property type="component" value="Unassembled WGS sequence"/>
</dbReference>
<dbReference type="Pfam" id="PF18029">
    <property type="entry name" value="Glyoxalase_6"/>
    <property type="match status" value="1"/>
</dbReference>
<dbReference type="InterPro" id="IPR052164">
    <property type="entry name" value="Anthracycline_SecMetBiosynth"/>
</dbReference>
<name>A0A0V8IVH9_9MICC</name>
<feature type="domain" description="VOC" evidence="1">
    <location>
        <begin position="10"/>
        <end position="127"/>
    </location>
</feature>
<dbReference type="InterPro" id="IPR037523">
    <property type="entry name" value="VOC_core"/>
</dbReference>
<dbReference type="PANTHER" id="PTHR33993:SF14">
    <property type="entry name" value="GB|AAF24581.1"/>
    <property type="match status" value="1"/>
</dbReference>
<evidence type="ECO:0000313" key="2">
    <source>
        <dbReference type="EMBL" id="KSU78751.1"/>
    </source>
</evidence>